<reference evidence="2 3" key="1">
    <citation type="submission" date="2015-08" db="EMBL/GenBank/DDBJ databases">
        <title>The complete genome sequence of Bacillus beveridgei MLTeJB.</title>
        <authorList>
            <person name="Hanson T.E."/>
            <person name="Mesa C."/>
            <person name="Basesman S.M."/>
            <person name="Oremland R.S."/>
        </authorList>
    </citation>
    <scope>NUCLEOTIDE SEQUENCE [LARGE SCALE GENOMIC DNA]</scope>
    <source>
        <strain evidence="2 3">MLTeJB</strain>
    </source>
</reference>
<dbReference type="Gene3D" id="1.10.10.2840">
    <property type="entry name" value="PucR C-terminal helix-turn-helix domain"/>
    <property type="match status" value="1"/>
</dbReference>
<accession>A0A1D7QTV0</accession>
<dbReference type="InterPro" id="IPR025736">
    <property type="entry name" value="PucR_C-HTH_dom"/>
</dbReference>
<proteinExistence type="predicted"/>
<dbReference type="Pfam" id="PF13556">
    <property type="entry name" value="HTH_30"/>
    <property type="match status" value="1"/>
</dbReference>
<evidence type="ECO:0000313" key="2">
    <source>
        <dbReference type="EMBL" id="AOM82444.1"/>
    </source>
</evidence>
<protein>
    <submittedName>
        <fullName evidence="2">Fis-type helix-turn-helix domain protein</fullName>
    </submittedName>
</protein>
<name>A0A1D7QTV0_9BACI</name>
<dbReference type="PANTHER" id="PTHR33744:SF15">
    <property type="entry name" value="CARBOHYDRATE DIACID REGULATOR"/>
    <property type="match status" value="1"/>
</dbReference>
<dbReference type="PATRIC" id="fig|632773.3.peg.1142"/>
<sequence length="337" mass="38642">MNNKPVAKAIRFSYPPLLQRHSISLKSQKGILTMINRLKTHFPHAVADASTPAGYQLLVSLDSGEQLILDKRELSPDETGMLKKLFDTKEPSSSPYNEPARSFHRWLIEGNDDGKAKASEHVKRPCRFVYVHFSAHPENDPDLNEVIESFFPGTVVQLWRTPQDLVIVQEINEWFEDTVPFDSIIDTLATDFFINIGIYAGSLIPSPDDVSQVFTREIRIYDGIKPLFAKKKSFHEQEAMIYFILLQLPRDMKHTLLEPLAAIRGDSELKETITIYLRHNLNTSSAAKEMYLHRNTMQYRLDKFIEKTALDIKHFPNAAACYLMLALEGISHKEPWD</sequence>
<organism evidence="2 3">
    <name type="scientific">Salisediminibacterium beveridgei</name>
    <dbReference type="NCBI Taxonomy" id="632773"/>
    <lineage>
        <taxon>Bacteria</taxon>
        <taxon>Bacillati</taxon>
        <taxon>Bacillota</taxon>
        <taxon>Bacilli</taxon>
        <taxon>Bacillales</taxon>
        <taxon>Bacillaceae</taxon>
        <taxon>Salisediminibacterium</taxon>
    </lineage>
</organism>
<evidence type="ECO:0000313" key="3">
    <source>
        <dbReference type="Proteomes" id="UP000094463"/>
    </source>
</evidence>
<feature type="domain" description="PucR C-terminal helix-turn-helix" evidence="1">
    <location>
        <begin position="269"/>
        <end position="326"/>
    </location>
</feature>
<dbReference type="InterPro" id="IPR042070">
    <property type="entry name" value="PucR_C-HTH_sf"/>
</dbReference>
<dbReference type="STRING" id="632773.BBEV_1075"/>
<dbReference type="PANTHER" id="PTHR33744">
    <property type="entry name" value="CARBOHYDRATE DIACID REGULATOR"/>
    <property type="match status" value="1"/>
</dbReference>
<keyword evidence="3" id="KW-1185">Reference proteome</keyword>
<dbReference type="AlphaFoldDB" id="A0A1D7QTV0"/>
<dbReference type="EMBL" id="CP012502">
    <property type="protein sequence ID" value="AOM82444.1"/>
    <property type="molecule type" value="Genomic_DNA"/>
</dbReference>
<dbReference type="RefSeq" id="WP_069364534.1">
    <property type="nucleotide sequence ID" value="NZ_CP012502.1"/>
</dbReference>
<dbReference type="InterPro" id="IPR051448">
    <property type="entry name" value="CdaR-like_regulators"/>
</dbReference>
<dbReference type="KEGG" id="bbev:BBEV_1075"/>
<dbReference type="OrthoDB" id="9792148at2"/>
<evidence type="ECO:0000259" key="1">
    <source>
        <dbReference type="Pfam" id="PF13556"/>
    </source>
</evidence>
<gene>
    <name evidence="2" type="ORF">BBEV_1075</name>
</gene>
<dbReference type="Proteomes" id="UP000094463">
    <property type="component" value="Chromosome"/>
</dbReference>